<dbReference type="EMBL" id="KN770879">
    <property type="protein sequence ID" value="KIH45868.1"/>
    <property type="molecule type" value="Genomic_DNA"/>
</dbReference>
<sequence>MMLSDLKWPGGHYYYYRYVPHRIYHAASRFFPAQTTDKSQRRRFLEKVVNVVISHRIPDGLFWVAANEAKKETHALFNYTDPGFSYSGHPLASSVEQWTVMHHIDRKAVERSKAAYSAIAITKRLTL</sequence>
<name>A0A0C2BQ18_9BILA</name>
<gene>
    <name evidence="1" type="ORF">ANCDUO_24084</name>
</gene>
<dbReference type="Proteomes" id="UP000054047">
    <property type="component" value="Unassembled WGS sequence"/>
</dbReference>
<accession>A0A0C2BQ18</accession>
<reference evidence="1 2" key="1">
    <citation type="submission" date="2013-12" db="EMBL/GenBank/DDBJ databases">
        <title>Draft genome of the parsitic nematode Ancylostoma duodenale.</title>
        <authorList>
            <person name="Mitreva M."/>
        </authorList>
    </citation>
    <scope>NUCLEOTIDE SEQUENCE [LARGE SCALE GENOMIC DNA]</scope>
    <source>
        <strain evidence="1 2">Zhejiang</strain>
    </source>
</reference>
<keyword evidence="2" id="KW-1185">Reference proteome</keyword>
<proteinExistence type="predicted"/>
<evidence type="ECO:0000313" key="1">
    <source>
        <dbReference type="EMBL" id="KIH45868.1"/>
    </source>
</evidence>
<dbReference type="OrthoDB" id="5862742at2759"/>
<dbReference type="AlphaFoldDB" id="A0A0C2BQ18"/>
<organism evidence="1 2">
    <name type="scientific">Ancylostoma duodenale</name>
    <dbReference type="NCBI Taxonomy" id="51022"/>
    <lineage>
        <taxon>Eukaryota</taxon>
        <taxon>Metazoa</taxon>
        <taxon>Ecdysozoa</taxon>
        <taxon>Nematoda</taxon>
        <taxon>Chromadorea</taxon>
        <taxon>Rhabditida</taxon>
        <taxon>Rhabditina</taxon>
        <taxon>Rhabditomorpha</taxon>
        <taxon>Strongyloidea</taxon>
        <taxon>Ancylostomatidae</taxon>
        <taxon>Ancylostomatinae</taxon>
        <taxon>Ancylostoma</taxon>
    </lineage>
</organism>
<evidence type="ECO:0000313" key="2">
    <source>
        <dbReference type="Proteomes" id="UP000054047"/>
    </source>
</evidence>
<protein>
    <submittedName>
        <fullName evidence="1">Uncharacterized protein</fullName>
    </submittedName>
</protein>